<keyword evidence="3" id="KW-1185">Reference proteome</keyword>
<dbReference type="PANTHER" id="PTHR42883">
    <property type="entry name" value="GLUCOSE-1-PHOSPHATE THYMIDYLTRANSFERASE"/>
    <property type="match status" value="1"/>
</dbReference>
<comment type="caution">
    <text evidence="2">The sequence shown here is derived from an EMBL/GenBank/DDBJ whole genome shotgun (WGS) entry which is preliminary data.</text>
</comment>
<evidence type="ECO:0000259" key="1">
    <source>
        <dbReference type="Pfam" id="PF00483"/>
    </source>
</evidence>
<dbReference type="InterPro" id="IPR005835">
    <property type="entry name" value="NTP_transferase_dom"/>
</dbReference>
<accession>A0A8J3ZA48</accession>
<dbReference type="InterPro" id="IPR029044">
    <property type="entry name" value="Nucleotide-diphossugar_trans"/>
</dbReference>
<dbReference type="InterPro" id="IPR005908">
    <property type="entry name" value="G1P_thy_trans_l"/>
</dbReference>
<dbReference type="SUPFAM" id="SSF53448">
    <property type="entry name" value="Nucleotide-diphospho-sugar transferases"/>
    <property type="match status" value="1"/>
</dbReference>
<organism evidence="2 3">
    <name type="scientific">Virgisporangium aurantiacum</name>
    <dbReference type="NCBI Taxonomy" id="175570"/>
    <lineage>
        <taxon>Bacteria</taxon>
        <taxon>Bacillati</taxon>
        <taxon>Actinomycetota</taxon>
        <taxon>Actinomycetes</taxon>
        <taxon>Micromonosporales</taxon>
        <taxon>Micromonosporaceae</taxon>
        <taxon>Virgisporangium</taxon>
    </lineage>
</organism>
<sequence>MTGAPKGLVLAGGDGTRLRPLSFAMPKQLVPVANRPVLLHALDDLRAAGVTDVGVVVGDRGAQIRAVVGDGAALGLRITYLVQDRPLGLAHCVRVAGDFLGADDFVMYLGDNVVRGGLAPLLADFAAGRPAAQVLLARVADPRACGVADVERSGRIRRVVEKPADPPSDLALIGVYAFSARIHEAVAAIRPSRRGELEITDAIQWLIDHGAPVGGSLFTGFWRDTGRVDDLLACNRELLATTVHSVRGDVDGASSVRGPVRVEPGARVICSQLVGPAVIGADAVIENSYVGPYTAIGPGCVLAGAGVEDSVVMESTSVRGVHGVIHHSILGRSVDITSSPPEPMRHRLVVPDQSRLEIG</sequence>
<protein>
    <submittedName>
        <fullName evidence="2">Glucose-1-phosphate thymidylyltransferase</fullName>
    </submittedName>
</protein>
<dbReference type="RefSeq" id="WP_204004627.1">
    <property type="nucleotide sequence ID" value="NZ_BOPG01000053.1"/>
</dbReference>
<feature type="domain" description="Nucleotidyl transferase" evidence="1">
    <location>
        <begin position="6"/>
        <end position="239"/>
    </location>
</feature>
<dbReference type="AlphaFoldDB" id="A0A8J3ZA48"/>
<reference evidence="2" key="1">
    <citation type="submission" date="2021-01" db="EMBL/GenBank/DDBJ databases">
        <title>Whole genome shotgun sequence of Virgisporangium aurantiacum NBRC 16421.</title>
        <authorList>
            <person name="Komaki H."/>
            <person name="Tamura T."/>
        </authorList>
    </citation>
    <scope>NUCLEOTIDE SEQUENCE</scope>
    <source>
        <strain evidence="2">NBRC 16421</strain>
    </source>
</reference>
<evidence type="ECO:0000313" key="2">
    <source>
        <dbReference type="EMBL" id="GIJ60394.1"/>
    </source>
</evidence>
<evidence type="ECO:0000313" key="3">
    <source>
        <dbReference type="Proteomes" id="UP000612585"/>
    </source>
</evidence>
<dbReference type="Proteomes" id="UP000612585">
    <property type="component" value="Unassembled WGS sequence"/>
</dbReference>
<dbReference type="Gene3D" id="3.90.550.10">
    <property type="entry name" value="Spore Coat Polysaccharide Biosynthesis Protein SpsA, Chain A"/>
    <property type="match status" value="1"/>
</dbReference>
<dbReference type="CDD" id="cd04189">
    <property type="entry name" value="G1P_TT_long"/>
    <property type="match status" value="1"/>
</dbReference>
<dbReference type="Pfam" id="PF00483">
    <property type="entry name" value="NTP_transferase"/>
    <property type="match status" value="1"/>
</dbReference>
<proteinExistence type="predicted"/>
<dbReference type="PANTHER" id="PTHR42883:SF2">
    <property type="entry name" value="THYMIDYLYLTRANSFERASE"/>
    <property type="match status" value="1"/>
</dbReference>
<dbReference type="NCBIfam" id="TIGR01208">
    <property type="entry name" value="rmlA_long"/>
    <property type="match status" value="1"/>
</dbReference>
<gene>
    <name evidence="2" type="ORF">Vau01_079100</name>
</gene>
<dbReference type="EMBL" id="BOPG01000053">
    <property type="protein sequence ID" value="GIJ60394.1"/>
    <property type="molecule type" value="Genomic_DNA"/>
</dbReference>
<name>A0A8J3ZA48_9ACTN</name>
<dbReference type="Gene3D" id="2.160.10.10">
    <property type="entry name" value="Hexapeptide repeat proteins"/>
    <property type="match status" value="1"/>
</dbReference>